<reference evidence="2 3" key="1">
    <citation type="journal article" date="2004" name="Science">
        <title>Illuminating the evolutionary history of chlamydiae.</title>
        <authorList>
            <person name="Horn M."/>
            <person name="Collingro A."/>
            <person name="Schmitz-Esser S."/>
            <person name="Beier C.L."/>
            <person name="Purkhold U."/>
            <person name="Fartmann B."/>
            <person name="Brandt P."/>
            <person name="Nyakatura G.J."/>
            <person name="Droege M."/>
            <person name="Frishman D."/>
            <person name="Rattei T."/>
            <person name="Mewes H."/>
            <person name="Wagner M."/>
        </authorList>
    </citation>
    <scope>NUCLEOTIDE SEQUENCE [LARGE SCALE GENOMIC DNA]</scope>
    <source>
        <strain evidence="2 3">UWE25</strain>
    </source>
</reference>
<dbReference type="Pfam" id="PF13358">
    <property type="entry name" value="DDE_3"/>
    <property type="match status" value="1"/>
</dbReference>
<dbReference type="PANTHER" id="PTHR46564">
    <property type="entry name" value="TRANSPOSASE"/>
    <property type="match status" value="1"/>
</dbReference>
<dbReference type="HOGENOM" id="CLU_056788_10_0_0"/>
<dbReference type="Gene3D" id="3.30.420.10">
    <property type="entry name" value="Ribonuclease H-like superfamily/Ribonuclease H"/>
    <property type="match status" value="1"/>
</dbReference>
<gene>
    <name evidence="2" type="ORF">PC_RS07835</name>
</gene>
<dbReference type="GO" id="GO:0003676">
    <property type="term" value="F:nucleic acid binding"/>
    <property type="evidence" value="ECO:0007669"/>
    <property type="project" value="InterPro"/>
</dbReference>
<dbReference type="PANTHER" id="PTHR46564:SF1">
    <property type="entry name" value="TRANSPOSASE"/>
    <property type="match status" value="1"/>
</dbReference>
<proteinExistence type="predicted"/>
<organism evidence="2 3">
    <name type="scientific">Protochlamydia amoebophila (strain UWE25)</name>
    <dbReference type="NCBI Taxonomy" id="264201"/>
    <lineage>
        <taxon>Bacteria</taxon>
        <taxon>Pseudomonadati</taxon>
        <taxon>Chlamydiota</taxon>
        <taxon>Chlamydiia</taxon>
        <taxon>Parachlamydiales</taxon>
        <taxon>Parachlamydiaceae</taxon>
        <taxon>Candidatus Protochlamydia</taxon>
    </lineage>
</organism>
<dbReference type="InterPro" id="IPR038717">
    <property type="entry name" value="Tc1-like_DDE_dom"/>
</dbReference>
<dbReference type="InterPro" id="IPR036397">
    <property type="entry name" value="RNaseH_sf"/>
</dbReference>
<feature type="domain" description="Tc1-like transposase DDE" evidence="1">
    <location>
        <begin position="18"/>
        <end position="133"/>
    </location>
</feature>
<protein>
    <recommendedName>
        <fullName evidence="1">Tc1-like transposase DDE domain-containing protein</fullName>
    </recommendedName>
</protein>
<evidence type="ECO:0000313" key="2">
    <source>
        <dbReference type="EMBL" id="CAF24361.1"/>
    </source>
</evidence>
<keyword evidence="3" id="KW-1185">Reference proteome</keyword>
<name>Q6MAN8_PARUW</name>
<dbReference type="KEGG" id="pcu:PC_RS07835"/>
<dbReference type="Proteomes" id="UP000000529">
    <property type="component" value="Chromosome"/>
</dbReference>
<dbReference type="EMBL" id="BX908798">
    <property type="protein sequence ID" value="CAF24361.1"/>
    <property type="molecule type" value="Genomic_DNA"/>
</dbReference>
<sequence>MWMEIESNYTFNRPLASSLSGKPILSAASRKRYQRERFLAVKVGSDTMVPFYSQGTFNTDLFNLWLEQFLIPELRPSQAGILDNATFHQSQKTKDLIQSAGYQVLFLMPYSPDLNPIELFWANLKRTISENLKKFTSLSEAIDYSFLAYS</sequence>
<evidence type="ECO:0000259" key="1">
    <source>
        <dbReference type="Pfam" id="PF13358"/>
    </source>
</evidence>
<dbReference type="STRING" id="264201.pc1637"/>
<evidence type="ECO:0000313" key="3">
    <source>
        <dbReference type="Proteomes" id="UP000000529"/>
    </source>
</evidence>
<dbReference type="AlphaFoldDB" id="Q6MAN8"/>
<dbReference type="OrthoDB" id="286470at2"/>
<dbReference type="SUPFAM" id="SSF53098">
    <property type="entry name" value="Ribonuclease H-like"/>
    <property type="match status" value="1"/>
</dbReference>
<accession>Q6MAN8</accession>
<dbReference type="eggNOG" id="COG3335">
    <property type="taxonomic scope" value="Bacteria"/>
</dbReference>
<dbReference type="RefSeq" id="WP_011176183.1">
    <property type="nucleotide sequence ID" value="NC_005861.2"/>
</dbReference>
<dbReference type="InterPro" id="IPR012337">
    <property type="entry name" value="RNaseH-like_sf"/>
</dbReference>